<name>A0A4S3IYJ7_9EURO</name>
<feature type="chain" id="PRO_5020191612" evidence="1">
    <location>
        <begin position="19"/>
        <end position="108"/>
    </location>
</feature>
<keyword evidence="1" id="KW-0732">Signal</keyword>
<evidence type="ECO:0000313" key="2">
    <source>
        <dbReference type="EMBL" id="THC87365.1"/>
    </source>
</evidence>
<dbReference type="EMBL" id="SOSA01001260">
    <property type="protein sequence ID" value="THC87365.1"/>
    <property type="molecule type" value="Genomic_DNA"/>
</dbReference>
<dbReference type="AlphaFoldDB" id="A0A4S3IYJ7"/>
<dbReference type="VEuPathDB" id="FungiDB:EYZ11_013188"/>
<organism evidence="2 3">
    <name type="scientific">Aspergillus tanneri</name>
    <dbReference type="NCBI Taxonomy" id="1220188"/>
    <lineage>
        <taxon>Eukaryota</taxon>
        <taxon>Fungi</taxon>
        <taxon>Dikarya</taxon>
        <taxon>Ascomycota</taxon>
        <taxon>Pezizomycotina</taxon>
        <taxon>Eurotiomycetes</taxon>
        <taxon>Eurotiomycetidae</taxon>
        <taxon>Eurotiales</taxon>
        <taxon>Aspergillaceae</taxon>
        <taxon>Aspergillus</taxon>
        <taxon>Aspergillus subgen. Circumdati</taxon>
    </lineage>
</organism>
<proteinExistence type="predicted"/>
<gene>
    <name evidence="2" type="ORF">EYZ11_013188</name>
</gene>
<keyword evidence="3" id="KW-1185">Reference proteome</keyword>
<sequence>MVAIKTLACLLLTGVANAQLPWIPINIPIPRPAPVPAPVPAPATPVVCPPQTTCPACPPAAINPGTIAAAQTACNNAFPNTIPVFREDGSPYGCAPAICGQPGVNIMC</sequence>
<evidence type="ECO:0000256" key="1">
    <source>
        <dbReference type="SAM" id="SignalP"/>
    </source>
</evidence>
<reference evidence="2 3" key="1">
    <citation type="submission" date="2019-03" db="EMBL/GenBank/DDBJ databases">
        <title>The genome sequence of a newly discovered highly antifungal drug resistant Aspergillus species, Aspergillus tanneri NIH 1004.</title>
        <authorList>
            <person name="Mounaud S."/>
            <person name="Singh I."/>
            <person name="Joardar V."/>
            <person name="Pakala S."/>
            <person name="Pakala S."/>
            <person name="Venepally P."/>
            <person name="Hoover J."/>
            <person name="Nierman W."/>
            <person name="Chung J."/>
            <person name="Losada L."/>
        </authorList>
    </citation>
    <scope>NUCLEOTIDE SEQUENCE [LARGE SCALE GENOMIC DNA]</scope>
    <source>
        <strain evidence="2 3">NIH1004</strain>
    </source>
</reference>
<evidence type="ECO:0000313" key="3">
    <source>
        <dbReference type="Proteomes" id="UP000308092"/>
    </source>
</evidence>
<protein>
    <submittedName>
        <fullName evidence="2">Uncharacterized protein</fullName>
    </submittedName>
</protein>
<dbReference type="Proteomes" id="UP000308092">
    <property type="component" value="Unassembled WGS sequence"/>
</dbReference>
<feature type="signal peptide" evidence="1">
    <location>
        <begin position="1"/>
        <end position="18"/>
    </location>
</feature>
<accession>A0A4S3IYJ7</accession>
<comment type="caution">
    <text evidence="2">The sequence shown here is derived from an EMBL/GenBank/DDBJ whole genome shotgun (WGS) entry which is preliminary data.</text>
</comment>